<evidence type="ECO:0000313" key="1">
    <source>
        <dbReference type="EMBL" id="KAF6018821.1"/>
    </source>
</evidence>
<reference evidence="1" key="1">
    <citation type="submission" date="2020-06" db="EMBL/GenBank/DDBJ databases">
        <title>Draft genome of Bugula neritina, a colonial animal packing powerful symbionts and potential medicines.</title>
        <authorList>
            <person name="Rayko M."/>
        </authorList>
    </citation>
    <scope>NUCLEOTIDE SEQUENCE [LARGE SCALE GENOMIC DNA]</scope>
    <source>
        <strain evidence="1">Kwan_BN1</strain>
    </source>
</reference>
<organism evidence="1 2">
    <name type="scientific">Bugula neritina</name>
    <name type="common">Brown bryozoan</name>
    <name type="synonym">Sertularia neritina</name>
    <dbReference type="NCBI Taxonomy" id="10212"/>
    <lineage>
        <taxon>Eukaryota</taxon>
        <taxon>Metazoa</taxon>
        <taxon>Spiralia</taxon>
        <taxon>Lophotrochozoa</taxon>
        <taxon>Bryozoa</taxon>
        <taxon>Gymnolaemata</taxon>
        <taxon>Cheilostomatida</taxon>
        <taxon>Flustrina</taxon>
        <taxon>Buguloidea</taxon>
        <taxon>Bugulidae</taxon>
        <taxon>Bugula</taxon>
    </lineage>
</organism>
<sequence>MVPGSPHFKPGGPMVPGFNSANSSRLTPSLCQRTNGSRLTSPAFSRVNSSRLTPSLCWWGDGSWFTPSVSWHTQFSSSSLWWTSTWLPSSRCDSLKFSTHGYWRTSSHARRIAAFQSNVRVSPSTNLCPISR</sequence>
<dbReference type="AlphaFoldDB" id="A0A7J7IZH2"/>
<dbReference type="EMBL" id="VXIV02003273">
    <property type="protein sequence ID" value="KAF6018821.1"/>
    <property type="molecule type" value="Genomic_DNA"/>
</dbReference>
<keyword evidence="2" id="KW-1185">Reference proteome</keyword>
<proteinExistence type="predicted"/>
<accession>A0A7J7IZH2</accession>
<gene>
    <name evidence="1" type="ORF">EB796_022870</name>
</gene>
<dbReference type="Proteomes" id="UP000593567">
    <property type="component" value="Unassembled WGS sequence"/>
</dbReference>
<evidence type="ECO:0000313" key="2">
    <source>
        <dbReference type="Proteomes" id="UP000593567"/>
    </source>
</evidence>
<name>A0A7J7IZH2_BUGNE</name>
<protein>
    <submittedName>
        <fullName evidence="1">Uncharacterized protein</fullName>
    </submittedName>
</protein>
<comment type="caution">
    <text evidence="1">The sequence shown here is derived from an EMBL/GenBank/DDBJ whole genome shotgun (WGS) entry which is preliminary data.</text>
</comment>